<organism evidence="1">
    <name type="scientific">Paenibacillus sp. BIHB 4019</name>
    <dbReference type="NCBI Taxonomy" id="1870819"/>
    <lineage>
        <taxon>Bacteria</taxon>
        <taxon>Bacillati</taxon>
        <taxon>Bacillota</taxon>
        <taxon>Bacilli</taxon>
        <taxon>Bacillales</taxon>
        <taxon>Paenibacillaceae</taxon>
        <taxon>Paenibacillus</taxon>
    </lineage>
</organism>
<reference evidence="1" key="1">
    <citation type="submission" date="2016-08" db="EMBL/GenBank/DDBJ databases">
        <title>Complete Genome Seqeunce of Paenibacillus sp. BIHB 4019 from tea rhizoplane.</title>
        <authorList>
            <person name="Thakur R."/>
            <person name="Swarnkar M.K."/>
            <person name="Gulati A."/>
        </authorList>
    </citation>
    <scope>NUCLEOTIDE SEQUENCE [LARGE SCALE GENOMIC DNA]</scope>
    <source>
        <strain evidence="1">BIHB4019</strain>
    </source>
</reference>
<accession>A0A1B2DC92</accession>
<dbReference type="AlphaFoldDB" id="A0A1B2DC92"/>
<sequence length="62" mass="7089">MRTARAAAFLLYAFDANRKGTRYSPEPLNGLVIEGEMKDYCRCAVVLFLFSKGIFRVEKIIQ</sequence>
<dbReference type="EMBL" id="CP016808">
    <property type="protein sequence ID" value="ANY65334.1"/>
    <property type="molecule type" value="Genomic_DNA"/>
</dbReference>
<evidence type="ECO:0000313" key="1">
    <source>
        <dbReference type="EMBL" id="ANY65334.1"/>
    </source>
</evidence>
<gene>
    <name evidence="1" type="ORF">BBD42_01725</name>
</gene>
<proteinExistence type="predicted"/>
<protein>
    <submittedName>
        <fullName evidence="1">Uncharacterized protein</fullName>
    </submittedName>
</protein>
<name>A0A1B2DC92_9BACL</name>